<dbReference type="PROSITE" id="PS00237">
    <property type="entry name" value="G_PROTEIN_RECEP_F1_1"/>
    <property type="match status" value="1"/>
</dbReference>
<reference evidence="10" key="1">
    <citation type="submission" date="2021-04" db="EMBL/GenBank/DDBJ databases">
        <authorList>
            <consortium name="Molecular Ecology Group"/>
        </authorList>
    </citation>
    <scope>NUCLEOTIDE SEQUENCE</scope>
</reference>
<comment type="caution">
    <text evidence="10">The sequence shown here is derived from an EMBL/GenBank/DDBJ whole genome shotgun (WGS) entry which is preliminary data.</text>
</comment>
<dbReference type="GO" id="GO:0004930">
    <property type="term" value="F:G protein-coupled receptor activity"/>
    <property type="evidence" value="ECO:0007669"/>
    <property type="project" value="UniProtKB-KW"/>
</dbReference>
<evidence type="ECO:0000259" key="9">
    <source>
        <dbReference type="PROSITE" id="PS50262"/>
    </source>
</evidence>
<dbReference type="AlphaFoldDB" id="A0A8S3YSR4"/>
<evidence type="ECO:0000256" key="1">
    <source>
        <dbReference type="ARBA" id="ARBA00004141"/>
    </source>
</evidence>
<comment type="subcellular location">
    <subcellularLocation>
        <location evidence="1">Membrane</location>
        <topology evidence="1">Multi-pass membrane protein</topology>
    </subcellularLocation>
</comment>
<proteinExistence type="predicted"/>
<feature type="non-terminal residue" evidence="10">
    <location>
        <position position="162"/>
    </location>
</feature>
<feature type="transmembrane region" description="Helical" evidence="8">
    <location>
        <begin position="95"/>
        <end position="116"/>
    </location>
</feature>
<keyword evidence="7" id="KW-0807">Transducer</keyword>
<keyword evidence="4" id="KW-0297">G-protein coupled receptor</keyword>
<dbReference type="Gene3D" id="1.20.1070.10">
    <property type="entry name" value="Rhodopsin 7-helix transmembrane proteins"/>
    <property type="match status" value="1"/>
</dbReference>
<evidence type="ECO:0000256" key="4">
    <source>
        <dbReference type="ARBA" id="ARBA00023040"/>
    </source>
</evidence>
<evidence type="ECO:0000256" key="3">
    <source>
        <dbReference type="ARBA" id="ARBA00022989"/>
    </source>
</evidence>
<dbReference type="SUPFAM" id="SSF81321">
    <property type="entry name" value="Family A G protein-coupled receptor-like"/>
    <property type="match status" value="1"/>
</dbReference>
<protein>
    <recommendedName>
        <fullName evidence="9">G-protein coupled receptors family 1 profile domain-containing protein</fullName>
    </recommendedName>
</protein>
<sequence>MFTNMTSPSWESPIFEQEFSDTSTAGAFYNMTDTSNTSATTVNPFISLKQYTIFKVAHAINNYYLWVVFAFGFPGNIVSFITILRMKPVSSPTVYVAAVAFVDNMCLLFKFAFFILTKFDARLGDEGCSALIFLGSFAAHFANWLLVAMTVERCLAICLPLK</sequence>
<dbReference type="Pfam" id="PF10320">
    <property type="entry name" value="7TM_GPCR_Srsx"/>
    <property type="match status" value="1"/>
</dbReference>
<evidence type="ECO:0000256" key="8">
    <source>
        <dbReference type="SAM" id="Phobius"/>
    </source>
</evidence>
<feature type="transmembrane region" description="Helical" evidence="8">
    <location>
        <begin position="128"/>
        <end position="151"/>
    </location>
</feature>
<dbReference type="PROSITE" id="PS50262">
    <property type="entry name" value="G_PROTEIN_RECEP_F1_2"/>
    <property type="match status" value="1"/>
</dbReference>
<feature type="transmembrane region" description="Helical" evidence="8">
    <location>
        <begin position="63"/>
        <end position="83"/>
    </location>
</feature>
<dbReference type="Proteomes" id="UP000678393">
    <property type="component" value="Unassembled WGS sequence"/>
</dbReference>
<evidence type="ECO:0000256" key="7">
    <source>
        <dbReference type="ARBA" id="ARBA00023224"/>
    </source>
</evidence>
<evidence type="ECO:0000256" key="2">
    <source>
        <dbReference type="ARBA" id="ARBA00022692"/>
    </source>
</evidence>
<evidence type="ECO:0000313" key="10">
    <source>
        <dbReference type="EMBL" id="CAG5118532.1"/>
    </source>
</evidence>
<name>A0A8S3YSR4_9EUPU</name>
<gene>
    <name evidence="10" type="ORF">CUNI_LOCUS4090</name>
</gene>
<dbReference type="PANTHER" id="PTHR24243:SF230">
    <property type="entry name" value="G-PROTEIN COUPLED RECEPTORS FAMILY 1 PROFILE DOMAIN-CONTAINING PROTEIN"/>
    <property type="match status" value="1"/>
</dbReference>
<evidence type="ECO:0000256" key="5">
    <source>
        <dbReference type="ARBA" id="ARBA00023136"/>
    </source>
</evidence>
<keyword evidence="6" id="KW-0675">Receptor</keyword>
<dbReference type="EMBL" id="CAJHNH020000565">
    <property type="protein sequence ID" value="CAG5118532.1"/>
    <property type="molecule type" value="Genomic_DNA"/>
</dbReference>
<keyword evidence="3 8" id="KW-1133">Transmembrane helix</keyword>
<dbReference type="PANTHER" id="PTHR24243">
    <property type="entry name" value="G-PROTEIN COUPLED RECEPTOR"/>
    <property type="match status" value="1"/>
</dbReference>
<evidence type="ECO:0000313" key="11">
    <source>
        <dbReference type="Proteomes" id="UP000678393"/>
    </source>
</evidence>
<feature type="domain" description="G-protein coupled receptors family 1 profile" evidence="9">
    <location>
        <begin position="75"/>
        <end position="162"/>
    </location>
</feature>
<keyword evidence="11" id="KW-1185">Reference proteome</keyword>
<accession>A0A8S3YSR4</accession>
<evidence type="ECO:0000256" key="6">
    <source>
        <dbReference type="ARBA" id="ARBA00023170"/>
    </source>
</evidence>
<organism evidence="10 11">
    <name type="scientific">Candidula unifasciata</name>
    <dbReference type="NCBI Taxonomy" id="100452"/>
    <lineage>
        <taxon>Eukaryota</taxon>
        <taxon>Metazoa</taxon>
        <taxon>Spiralia</taxon>
        <taxon>Lophotrochozoa</taxon>
        <taxon>Mollusca</taxon>
        <taxon>Gastropoda</taxon>
        <taxon>Heterobranchia</taxon>
        <taxon>Euthyneura</taxon>
        <taxon>Panpulmonata</taxon>
        <taxon>Eupulmonata</taxon>
        <taxon>Stylommatophora</taxon>
        <taxon>Helicina</taxon>
        <taxon>Helicoidea</taxon>
        <taxon>Geomitridae</taxon>
        <taxon>Candidula</taxon>
    </lineage>
</organism>
<dbReference type="InterPro" id="IPR000276">
    <property type="entry name" value="GPCR_Rhodpsn"/>
</dbReference>
<dbReference type="InterPro" id="IPR019424">
    <property type="entry name" value="7TM_GPCR_Srsx"/>
</dbReference>
<dbReference type="InterPro" id="IPR017452">
    <property type="entry name" value="GPCR_Rhodpsn_7TM"/>
</dbReference>
<keyword evidence="5 8" id="KW-0472">Membrane</keyword>
<dbReference type="GO" id="GO:0005886">
    <property type="term" value="C:plasma membrane"/>
    <property type="evidence" value="ECO:0007669"/>
    <property type="project" value="TreeGrafter"/>
</dbReference>
<keyword evidence="2 8" id="KW-0812">Transmembrane</keyword>
<dbReference type="OrthoDB" id="9990906at2759"/>